<sequence length="147" mass="16585">MKNRLVIFVSIAILAFLGASVYFYAQRNYGPATINGYGYRPSMMEGMMSGDYYNNNEHYSNTNTSIKLSDDAKKGKELFESLCAQCHGQYAQGKIGPNIQNASESNIDWALKNVSMMNSLNSNPKLKNQENIYYISEFLKSFKKGNN</sequence>
<dbReference type="AlphaFoldDB" id="A0A1G6N7T1"/>
<reference evidence="7" key="1">
    <citation type="submission" date="2016-10" db="EMBL/GenBank/DDBJ databases">
        <authorList>
            <person name="Varghese N."/>
            <person name="Submissions S."/>
        </authorList>
    </citation>
    <scope>NUCLEOTIDE SEQUENCE [LARGE SCALE GENOMIC DNA]</scope>
    <source>
        <strain evidence="7">DSM 8415</strain>
    </source>
</reference>
<protein>
    <submittedName>
        <fullName evidence="6">Cytochrome c</fullName>
    </submittedName>
</protein>
<dbReference type="GO" id="GO:0020037">
    <property type="term" value="F:heme binding"/>
    <property type="evidence" value="ECO:0007669"/>
    <property type="project" value="InterPro"/>
</dbReference>
<dbReference type="GO" id="GO:0009055">
    <property type="term" value="F:electron transfer activity"/>
    <property type="evidence" value="ECO:0007669"/>
    <property type="project" value="InterPro"/>
</dbReference>
<name>A0A1G6N7T1_9BACT</name>
<dbReference type="Gene3D" id="1.10.760.10">
    <property type="entry name" value="Cytochrome c-like domain"/>
    <property type="match status" value="1"/>
</dbReference>
<dbReference type="OrthoDB" id="9811281at2"/>
<evidence type="ECO:0000256" key="2">
    <source>
        <dbReference type="ARBA" id="ARBA00022723"/>
    </source>
</evidence>
<evidence type="ECO:0000259" key="5">
    <source>
        <dbReference type="PROSITE" id="PS51007"/>
    </source>
</evidence>
<keyword evidence="1 4" id="KW-0349">Heme</keyword>
<dbReference type="PROSITE" id="PS51007">
    <property type="entry name" value="CYTC"/>
    <property type="match status" value="1"/>
</dbReference>
<evidence type="ECO:0000313" key="7">
    <source>
        <dbReference type="Proteomes" id="UP000199411"/>
    </source>
</evidence>
<organism evidence="6 7">
    <name type="scientific">Desulfurella multipotens</name>
    <dbReference type="NCBI Taxonomy" id="79269"/>
    <lineage>
        <taxon>Bacteria</taxon>
        <taxon>Pseudomonadati</taxon>
        <taxon>Campylobacterota</taxon>
        <taxon>Desulfurellia</taxon>
        <taxon>Desulfurellales</taxon>
        <taxon>Desulfurellaceae</taxon>
        <taxon>Desulfurella</taxon>
    </lineage>
</organism>
<gene>
    <name evidence="6" type="ORF">SAMN05660835_01131</name>
</gene>
<evidence type="ECO:0000256" key="3">
    <source>
        <dbReference type="ARBA" id="ARBA00023004"/>
    </source>
</evidence>
<proteinExistence type="predicted"/>
<dbReference type="InterPro" id="IPR036909">
    <property type="entry name" value="Cyt_c-like_dom_sf"/>
</dbReference>
<dbReference type="Proteomes" id="UP000199411">
    <property type="component" value="Unassembled WGS sequence"/>
</dbReference>
<feature type="domain" description="Cytochrome c" evidence="5">
    <location>
        <begin position="70"/>
        <end position="143"/>
    </location>
</feature>
<dbReference type="InterPro" id="IPR009056">
    <property type="entry name" value="Cyt_c-like_dom"/>
</dbReference>
<keyword evidence="3 4" id="KW-0408">Iron</keyword>
<keyword evidence="2 4" id="KW-0479">Metal-binding</keyword>
<evidence type="ECO:0000256" key="1">
    <source>
        <dbReference type="ARBA" id="ARBA00022617"/>
    </source>
</evidence>
<dbReference type="SUPFAM" id="SSF46626">
    <property type="entry name" value="Cytochrome c"/>
    <property type="match status" value="1"/>
</dbReference>
<evidence type="ECO:0000313" key="6">
    <source>
        <dbReference type="EMBL" id="SDC63504.1"/>
    </source>
</evidence>
<evidence type="ECO:0000256" key="4">
    <source>
        <dbReference type="PROSITE-ProRule" id="PRU00433"/>
    </source>
</evidence>
<dbReference type="EMBL" id="FMYU01000007">
    <property type="protein sequence ID" value="SDC63504.1"/>
    <property type="molecule type" value="Genomic_DNA"/>
</dbReference>
<dbReference type="GO" id="GO:0046872">
    <property type="term" value="F:metal ion binding"/>
    <property type="evidence" value="ECO:0007669"/>
    <property type="project" value="UniProtKB-KW"/>
</dbReference>
<accession>A0A1G6N7T1</accession>
<dbReference type="RefSeq" id="WP_092128801.1">
    <property type="nucleotide sequence ID" value="NZ_FMYU01000007.1"/>
</dbReference>
<dbReference type="Pfam" id="PF13442">
    <property type="entry name" value="Cytochrome_CBB3"/>
    <property type="match status" value="1"/>
</dbReference>
<keyword evidence="7" id="KW-1185">Reference proteome</keyword>